<keyword evidence="1" id="KW-0929">Antimicrobial</keyword>
<accession>A0A3G2KE64</accession>
<dbReference type="CDD" id="cd12797">
    <property type="entry name" value="M23_peptidase"/>
    <property type="match status" value="1"/>
</dbReference>
<evidence type="ECO:0000313" key="4">
    <source>
        <dbReference type="EMBL" id="AYN57292.1"/>
    </source>
</evidence>
<reference evidence="4 5" key="1">
    <citation type="submission" date="2018-09" db="EMBL/GenBank/DDBJ databases">
        <authorList>
            <person name="Rimple P.A."/>
            <person name="Stoner T.H."/>
            <person name="Garlena R.A."/>
            <person name="Russell D.A."/>
            <person name="Pope W.H."/>
            <person name="Jacobs-Sera D."/>
            <person name="Hatfull G.F."/>
        </authorList>
    </citation>
    <scope>NUCLEOTIDE SEQUENCE [LARGE SCALE GENOMIC DNA]</scope>
</reference>
<name>A0A3G2KE64_9CAUD</name>
<protein>
    <submittedName>
        <fullName evidence="4">Lysin A</fullName>
    </submittedName>
</protein>
<evidence type="ECO:0000313" key="5">
    <source>
        <dbReference type="Proteomes" id="UP000277028"/>
    </source>
</evidence>
<dbReference type="EMBL" id="MH834603">
    <property type="protein sequence ID" value="AYN57292.1"/>
    <property type="molecule type" value="Genomic_DNA"/>
</dbReference>
<feature type="domain" description="M23ase beta-sheet core" evidence="3">
    <location>
        <begin position="31"/>
        <end position="137"/>
    </location>
</feature>
<evidence type="ECO:0000256" key="1">
    <source>
        <dbReference type="ARBA" id="ARBA00022529"/>
    </source>
</evidence>
<dbReference type="InterPro" id="IPR016047">
    <property type="entry name" value="M23ase_b-sheet_dom"/>
</dbReference>
<dbReference type="PANTHER" id="PTHR21666:SF286">
    <property type="entry name" value="LIPOPROTEIN NLPD"/>
    <property type="match status" value="1"/>
</dbReference>
<gene>
    <name evidence="4" type="primary">25</name>
    <name evidence="4" type="ORF">PBI_BRIDGETTE_25</name>
</gene>
<dbReference type="Pfam" id="PF01551">
    <property type="entry name" value="Peptidase_M23"/>
    <property type="match status" value="1"/>
</dbReference>
<dbReference type="Proteomes" id="UP000277028">
    <property type="component" value="Segment"/>
</dbReference>
<dbReference type="GO" id="GO:0004222">
    <property type="term" value="F:metalloendopeptidase activity"/>
    <property type="evidence" value="ECO:0007669"/>
    <property type="project" value="TreeGrafter"/>
</dbReference>
<dbReference type="SUPFAM" id="SSF51261">
    <property type="entry name" value="Duplicated hybrid motif"/>
    <property type="match status" value="1"/>
</dbReference>
<dbReference type="GeneID" id="55006449"/>
<sequence length="314" mass="33870">MTFMYPFPRGVGWKSQAFGANPNNGVNPVGGHTGDDWAVPVGTPIHAACDGIIRNSSWLTENYLENPWWLTRMGGDTTVLDGMDKQGNTDSMPTFVYAHQSDSTAPVGAVVRKGDIIGYSGNSGTATTGPHCHTEVLPPGWDWNNGTYGRVNPEWWFDEYPTAAIVAQSTVTIPAPIVKKESEMPAHKTITGTLPAPHRLPKGQAYRLSARDNGVSQNFAVNGAGQYGVKTFIHGTGLPAGKVLEVTYEIVTKGKASGYDVQFIRGTESGEFSDPVLFDFPILPGQTLNVAIKSPDLETAYVTGFRSHVVTWKA</sequence>
<proteinExistence type="predicted"/>
<dbReference type="KEGG" id="vg:55006449"/>
<dbReference type="PANTHER" id="PTHR21666">
    <property type="entry name" value="PEPTIDASE-RELATED"/>
    <property type="match status" value="1"/>
</dbReference>
<evidence type="ECO:0000259" key="3">
    <source>
        <dbReference type="Pfam" id="PF01551"/>
    </source>
</evidence>
<keyword evidence="5" id="KW-1185">Reference proteome</keyword>
<dbReference type="InterPro" id="IPR011055">
    <property type="entry name" value="Dup_hybrid_motif"/>
</dbReference>
<dbReference type="Gene3D" id="2.70.70.10">
    <property type="entry name" value="Glucose Permease (Domain IIA)"/>
    <property type="match status" value="1"/>
</dbReference>
<keyword evidence="2" id="KW-0081">Bacteriolytic enzyme</keyword>
<evidence type="ECO:0000256" key="2">
    <source>
        <dbReference type="ARBA" id="ARBA00022638"/>
    </source>
</evidence>
<dbReference type="GO" id="GO:0042742">
    <property type="term" value="P:defense response to bacterium"/>
    <property type="evidence" value="ECO:0007669"/>
    <property type="project" value="UniProtKB-KW"/>
</dbReference>
<organism evidence="4 5">
    <name type="scientific">Arthrobacter phage Bridgette</name>
    <dbReference type="NCBI Taxonomy" id="2419949"/>
    <lineage>
        <taxon>Viruses</taxon>
        <taxon>Duplodnaviria</taxon>
        <taxon>Heunggongvirae</taxon>
        <taxon>Uroviricota</taxon>
        <taxon>Caudoviricetes</taxon>
        <taxon>Bridgettevirus</taxon>
        <taxon>Bridgettevirus bridgette</taxon>
    </lineage>
</organism>
<dbReference type="InterPro" id="IPR050570">
    <property type="entry name" value="Cell_wall_metabolism_enzyme"/>
</dbReference>
<dbReference type="GO" id="GO:0031640">
    <property type="term" value="P:killing of cells of another organism"/>
    <property type="evidence" value="ECO:0007669"/>
    <property type="project" value="UniProtKB-KW"/>
</dbReference>
<dbReference type="RefSeq" id="YP_009815227.1">
    <property type="nucleotide sequence ID" value="NC_048091.1"/>
</dbReference>